<dbReference type="Proteomes" id="UP000593565">
    <property type="component" value="Unassembled WGS sequence"/>
</dbReference>
<reference evidence="1 2" key="1">
    <citation type="submission" date="2020-02" db="EMBL/GenBank/DDBJ databases">
        <title>A chromosome-scale genome assembly of the black bullhead catfish (Ameiurus melas).</title>
        <authorList>
            <person name="Wen M."/>
            <person name="Zham M."/>
            <person name="Cabau C."/>
            <person name="Klopp C."/>
            <person name="Donnadieu C."/>
            <person name="Roques C."/>
            <person name="Bouchez O."/>
            <person name="Lampietro C."/>
            <person name="Jouanno E."/>
            <person name="Herpin A."/>
            <person name="Louis A."/>
            <person name="Berthelot C."/>
            <person name="Parey E."/>
            <person name="Roest-Crollius H."/>
            <person name="Braasch I."/>
            <person name="Postlethwait J."/>
            <person name="Robinson-Rechavi M."/>
            <person name="Echchiki A."/>
            <person name="Begum T."/>
            <person name="Montfort J."/>
            <person name="Schartl M."/>
            <person name="Bobe J."/>
            <person name="Guiguen Y."/>
        </authorList>
    </citation>
    <scope>NUCLEOTIDE SEQUENCE [LARGE SCALE GENOMIC DNA]</scope>
    <source>
        <strain evidence="1">M_S1</strain>
        <tissue evidence="1">Blood</tissue>
    </source>
</reference>
<evidence type="ECO:0000313" key="2">
    <source>
        <dbReference type="Proteomes" id="UP000593565"/>
    </source>
</evidence>
<comment type="caution">
    <text evidence="1">The sequence shown here is derived from an EMBL/GenBank/DDBJ whole genome shotgun (WGS) entry which is preliminary data.</text>
</comment>
<proteinExistence type="predicted"/>
<name>A0A7J6B8Z6_AMEME</name>
<dbReference type="AlphaFoldDB" id="A0A7J6B8Z6"/>
<accession>A0A7J6B8Z6</accession>
<sequence>MQNEFIAITIYCCIIQNCRVGSRECGPKTKKGENFFPEEEEPAGSEVLCRKEECKIRAGLWGLKEVCLRRDHWIVVQALQEKERPKERKRKCTMC</sequence>
<keyword evidence="2" id="KW-1185">Reference proteome</keyword>
<evidence type="ECO:0000313" key="1">
    <source>
        <dbReference type="EMBL" id="KAF4091510.1"/>
    </source>
</evidence>
<protein>
    <submittedName>
        <fullName evidence="1">Uncharacterized protein</fullName>
    </submittedName>
</protein>
<dbReference type="EMBL" id="JAAGNN010000003">
    <property type="protein sequence ID" value="KAF4091510.1"/>
    <property type="molecule type" value="Genomic_DNA"/>
</dbReference>
<gene>
    <name evidence="1" type="ORF">AMELA_G00037770</name>
</gene>
<organism evidence="1 2">
    <name type="scientific">Ameiurus melas</name>
    <name type="common">Black bullhead</name>
    <name type="synonym">Silurus melas</name>
    <dbReference type="NCBI Taxonomy" id="219545"/>
    <lineage>
        <taxon>Eukaryota</taxon>
        <taxon>Metazoa</taxon>
        <taxon>Chordata</taxon>
        <taxon>Craniata</taxon>
        <taxon>Vertebrata</taxon>
        <taxon>Euteleostomi</taxon>
        <taxon>Actinopterygii</taxon>
        <taxon>Neopterygii</taxon>
        <taxon>Teleostei</taxon>
        <taxon>Ostariophysi</taxon>
        <taxon>Siluriformes</taxon>
        <taxon>Ictaluridae</taxon>
        <taxon>Ameiurus</taxon>
    </lineage>
</organism>